<dbReference type="EMBL" id="JAQQWL010000001">
    <property type="protein sequence ID" value="KAK8091348.1"/>
    <property type="molecule type" value="Genomic_DNA"/>
</dbReference>
<sequence>MAHYRSDSHKTTFATPTSNASAWLDVTLGSVVPVKCHSHNDYWRPYPLFSGLAAGCTGTEADVYLSEDGHDLLVGHDRGSLRPGKTLRSLYLDPLFDMLQHQNSGNTSKSLNGAQGQKGIYRTNSSVPLVLLIDVKEKADIVWPIVLRQLEPFRQSRFLTRYEVLPGGNVSLTLRPLGSRRLGES</sequence>
<dbReference type="Proteomes" id="UP001480595">
    <property type="component" value="Unassembled WGS sequence"/>
</dbReference>
<evidence type="ECO:0000256" key="1">
    <source>
        <dbReference type="ARBA" id="ARBA00008858"/>
    </source>
</evidence>
<name>A0ABR1X7I4_9PEZI</name>
<evidence type="ECO:0000256" key="2">
    <source>
        <dbReference type="ARBA" id="ARBA00014286"/>
    </source>
</evidence>
<evidence type="ECO:0000313" key="3">
    <source>
        <dbReference type="EMBL" id="KAK8091348.1"/>
    </source>
</evidence>
<dbReference type="GeneID" id="92085325"/>
<organism evidence="3 4">
    <name type="scientific">Apiospora phragmitis</name>
    <dbReference type="NCBI Taxonomy" id="2905665"/>
    <lineage>
        <taxon>Eukaryota</taxon>
        <taxon>Fungi</taxon>
        <taxon>Dikarya</taxon>
        <taxon>Ascomycota</taxon>
        <taxon>Pezizomycotina</taxon>
        <taxon>Sordariomycetes</taxon>
        <taxon>Xylariomycetidae</taxon>
        <taxon>Amphisphaeriales</taxon>
        <taxon>Apiosporaceae</taxon>
        <taxon>Apiospora</taxon>
    </lineage>
</organism>
<dbReference type="SUPFAM" id="SSF51695">
    <property type="entry name" value="PLC-like phosphodiesterases"/>
    <property type="match status" value="1"/>
</dbReference>
<proteinExistence type="inferred from homology"/>
<accession>A0ABR1X7I4</accession>
<dbReference type="PANTHER" id="PTHR31571">
    <property type="entry name" value="ALTERED INHERITANCE OF MITOCHONDRIA PROTEIN 6"/>
    <property type="match status" value="1"/>
</dbReference>
<comment type="similarity">
    <text evidence="1">Belongs to the AIM6 family.</text>
</comment>
<gene>
    <name evidence="3" type="ORF">PG994_000853</name>
</gene>
<dbReference type="PANTHER" id="PTHR31571:SF1">
    <property type="entry name" value="ALTERED INHERITANCE OF MITOCHONDRIA PROTEIN 6"/>
    <property type="match status" value="1"/>
</dbReference>
<keyword evidence="4" id="KW-1185">Reference proteome</keyword>
<comment type="caution">
    <text evidence="3">The sequence shown here is derived from an EMBL/GenBank/DDBJ whole genome shotgun (WGS) entry which is preliminary data.</text>
</comment>
<reference evidence="3 4" key="1">
    <citation type="submission" date="2023-01" db="EMBL/GenBank/DDBJ databases">
        <title>Analysis of 21 Apiospora genomes using comparative genomics revels a genus with tremendous synthesis potential of carbohydrate active enzymes and secondary metabolites.</title>
        <authorList>
            <person name="Sorensen T."/>
        </authorList>
    </citation>
    <scope>NUCLEOTIDE SEQUENCE [LARGE SCALE GENOMIC DNA]</scope>
    <source>
        <strain evidence="3 4">CBS 135458</strain>
    </source>
</reference>
<dbReference type="InterPro" id="IPR017946">
    <property type="entry name" value="PLC-like_Pdiesterase_TIM-brl"/>
</dbReference>
<protein>
    <recommendedName>
        <fullName evidence="2">Altered inheritance of mitochondria protein 6</fullName>
    </recommendedName>
</protein>
<dbReference type="RefSeq" id="XP_066722894.1">
    <property type="nucleotide sequence ID" value="XM_066852262.1"/>
</dbReference>
<dbReference type="InterPro" id="IPR051236">
    <property type="entry name" value="HAT_RTT109-like"/>
</dbReference>
<evidence type="ECO:0000313" key="4">
    <source>
        <dbReference type="Proteomes" id="UP001480595"/>
    </source>
</evidence>